<keyword evidence="1" id="KW-1133">Transmembrane helix</keyword>
<organism evidence="3">
    <name type="scientific">hydrothermal vent metagenome</name>
    <dbReference type="NCBI Taxonomy" id="652676"/>
    <lineage>
        <taxon>unclassified sequences</taxon>
        <taxon>metagenomes</taxon>
        <taxon>ecological metagenomes</taxon>
    </lineage>
</organism>
<protein>
    <submittedName>
        <fullName evidence="3">Molybdopterin oxidoreductase subunit, predicted chaperone protein HtpG</fullName>
    </submittedName>
</protein>
<evidence type="ECO:0000256" key="1">
    <source>
        <dbReference type="SAM" id="Phobius"/>
    </source>
</evidence>
<dbReference type="Gene3D" id="3.90.10.10">
    <property type="entry name" value="Cytochrome C3"/>
    <property type="match status" value="2"/>
</dbReference>
<dbReference type="SUPFAM" id="SSF48695">
    <property type="entry name" value="Multiheme cytochromes"/>
    <property type="match status" value="1"/>
</dbReference>
<dbReference type="PANTHER" id="PTHR39425">
    <property type="entry name" value="LIPOPROTEIN CYTOCHROME C"/>
    <property type="match status" value="1"/>
</dbReference>
<feature type="transmembrane region" description="Helical" evidence="1">
    <location>
        <begin position="21"/>
        <end position="41"/>
    </location>
</feature>
<evidence type="ECO:0000313" key="3">
    <source>
        <dbReference type="EMBL" id="VAX14861.1"/>
    </source>
</evidence>
<dbReference type="InterPro" id="IPR036280">
    <property type="entry name" value="Multihaem_cyt_sf"/>
</dbReference>
<keyword evidence="1" id="KW-0812">Transmembrane</keyword>
<keyword evidence="1" id="KW-0472">Membrane</keyword>
<dbReference type="Pfam" id="PF14522">
    <property type="entry name" value="Cytochrome_C7"/>
    <property type="match status" value="1"/>
</dbReference>
<name>A0A3B1BK02_9ZZZZ</name>
<proteinExistence type="predicted"/>
<sequence>MRKIGGHTSLKPRSDIARFAVKVLIALVIGLIGFVVFFYAAPFQYSFSAWAPEQPIAYSHKLHAGDLEINCQYCHAYARRSEMAGVPSVSKCMNCHSNLTLDSKEIAKLTEHYDQDKPLEWIRIYDLPDLVWFNHKRHIAKEIACQKCHGPVQTLVTNARLVKHNMSFCLNCHQENGAPTDCLTCHM</sequence>
<evidence type="ECO:0000259" key="2">
    <source>
        <dbReference type="Pfam" id="PF14522"/>
    </source>
</evidence>
<accession>A0A3B1BK02</accession>
<feature type="domain" description="Cytochrome c7-like" evidence="2">
    <location>
        <begin position="131"/>
        <end position="186"/>
    </location>
</feature>
<dbReference type="EMBL" id="UOGA01000022">
    <property type="protein sequence ID" value="VAX14861.1"/>
    <property type="molecule type" value="Genomic_DNA"/>
</dbReference>
<dbReference type="PANTHER" id="PTHR39425:SF1">
    <property type="entry name" value="CYTOCHROME C7-LIKE DOMAIN-CONTAINING PROTEIN"/>
    <property type="match status" value="1"/>
</dbReference>
<dbReference type="InterPro" id="IPR029467">
    <property type="entry name" value="Cyt_c7-like"/>
</dbReference>
<reference evidence="3" key="1">
    <citation type="submission" date="2018-06" db="EMBL/GenBank/DDBJ databases">
        <authorList>
            <person name="Zhirakovskaya E."/>
        </authorList>
    </citation>
    <scope>NUCLEOTIDE SEQUENCE</scope>
</reference>
<dbReference type="CDD" id="cd08168">
    <property type="entry name" value="Cytochrom_C3"/>
    <property type="match status" value="1"/>
</dbReference>
<dbReference type="AlphaFoldDB" id="A0A3B1BK02"/>
<gene>
    <name evidence="3" type="ORF">MNBD_NITROSPINAE04-1766</name>
</gene>